<dbReference type="OrthoDB" id="7351144at2"/>
<reference evidence="2 3" key="1">
    <citation type="submission" date="2017-09" db="EMBL/GenBank/DDBJ databases">
        <authorList>
            <person name="Ehlers B."/>
            <person name="Leendertz F.H."/>
        </authorList>
    </citation>
    <scope>NUCLEOTIDE SEQUENCE [LARGE SCALE GENOMIC DNA]</scope>
    <source>
        <strain evidence="2 3">USBA 140</strain>
    </source>
</reference>
<name>A0A286GNL8_9PROT</name>
<protein>
    <submittedName>
        <fullName evidence="2">Uncharacterized protein</fullName>
    </submittedName>
</protein>
<organism evidence="2 3">
    <name type="scientific">Caenispirillum bisanense</name>
    <dbReference type="NCBI Taxonomy" id="414052"/>
    <lineage>
        <taxon>Bacteria</taxon>
        <taxon>Pseudomonadati</taxon>
        <taxon>Pseudomonadota</taxon>
        <taxon>Alphaproteobacteria</taxon>
        <taxon>Rhodospirillales</taxon>
        <taxon>Novispirillaceae</taxon>
        <taxon>Caenispirillum</taxon>
    </lineage>
</organism>
<evidence type="ECO:0000256" key="1">
    <source>
        <dbReference type="SAM" id="MobiDB-lite"/>
    </source>
</evidence>
<dbReference type="EMBL" id="OCNJ01000006">
    <property type="protein sequence ID" value="SOD97102.1"/>
    <property type="molecule type" value="Genomic_DNA"/>
</dbReference>
<feature type="region of interest" description="Disordered" evidence="1">
    <location>
        <begin position="561"/>
        <end position="582"/>
    </location>
</feature>
<dbReference type="RefSeq" id="WP_097280007.1">
    <property type="nucleotide sequence ID" value="NZ_OCNJ01000006.1"/>
</dbReference>
<proteinExistence type="predicted"/>
<evidence type="ECO:0000313" key="2">
    <source>
        <dbReference type="EMBL" id="SOD97102.1"/>
    </source>
</evidence>
<evidence type="ECO:0000313" key="3">
    <source>
        <dbReference type="Proteomes" id="UP000219621"/>
    </source>
</evidence>
<gene>
    <name evidence="2" type="ORF">SAMN05421508_106251</name>
</gene>
<sequence>MARAKFEVQVQRDGRWTLELVEEDEAAAIREADKILARGSNQGVRVVRERLGRDTVVYQKERGGPSNANVAASAITEAADCADIEDLYALPARLTASKVLRRWLDANKVTPLEVLHNYRALSRLMDSDPQVYPSAVDRVATLQAKARGTDPRQRRDELYRLIEEAATRARRAEGEKQIWKLGLETYPKLCRTAEQVAWIPQDRDLLVRSAVARDLIGQGSWLGKLDALLVAVTPELSEQDLAILDEFIADVLGSPQTIQDILGERPNLSAALVALMDIMEGKPPAGRREPETVTVLRSLMAEGRLRSAWVVLRDRVVNEVASTRPLARNDPARETEAFQALVTRILRFPKIGNGPVMAEALTGRCSRQFPEGGKTGIQLAIGAMGGLIGDRSRRVHYYLDMLRTESGRACLPMLGQAIQQTVMEAPDIHAFARMDESAHEKLAAMGSLQRSLRRAPLPPQLREALVDRLDVLVARYLVQERVIERLDDPTDSLRIRAKRLVQFVASGLLIEGKAMALARARVVEHLKRPNFLGEFTADIADPTHKETAVRDFWQMLTTAGFGGPGGSGGSKDDQPPAAMASS</sequence>
<dbReference type="Proteomes" id="UP000219621">
    <property type="component" value="Unassembled WGS sequence"/>
</dbReference>
<dbReference type="AlphaFoldDB" id="A0A286GNL8"/>
<keyword evidence="3" id="KW-1185">Reference proteome</keyword>
<accession>A0A286GNL8</accession>